<dbReference type="PANTHER" id="PTHR15197:SF0">
    <property type="entry name" value="COILIN"/>
    <property type="match status" value="1"/>
</dbReference>
<dbReference type="PANTHER" id="PTHR15197">
    <property type="entry name" value="COILIN P80"/>
    <property type="match status" value="1"/>
</dbReference>
<dbReference type="InterPro" id="IPR056398">
    <property type="entry name" value="Tudor_Coilin"/>
</dbReference>
<evidence type="ECO:0000256" key="1">
    <source>
        <dbReference type="SAM" id="MobiDB-lite"/>
    </source>
</evidence>
<feature type="compositionally biased region" description="Basic residues" evidence="1">
    <location>
        <begin position="219"/>
        <end position="230"/>
    </location>
</feature>
<feature type="region of interest" description="Disordered" evidence="1">
    <location>
        <begin position="213"/>
        <end position="246"/>
    </location>
</feature>
<protein>
    <recommendedName>
        <fullName evidence="2">Coilin tudor domain-containing protein</fullName>
    </recommendedName>
</protein>
<dbReference type="OMA" id="KSCIFRE"/>
<dbReference type="GO" id="GO:0015030">
    <property type="term" value="C:Cajal body"/>
    <property type="evidence" value="ECO:0007669"/>
    <property type="project" value="TreeGrafter"/>
</dbReference>
<dbReference type="GO" id="GO:0030619">
    <property type="term" value="F:U1 snRNA binding"/>
    <property type="evidence" value="ECO:0007669"/>
    <property type="project" value="TreeGrafter"/>
</dbReference>
<dbReference type="OrthoDB" id="74813at2759"/>
<reference evidence="3 4" key="1">
    <citation type="journal article" date="2013" name="Nature">
        <title>Insights into bilaterian evolution from three spiralian genomes.</title>
        <authorList>
            <person name="Simakov O."/>
            <person name="Marletaz F."/>
            <person name="Cho S.J."/>
            <person name="Edsinger-Gonzales E."/>
            <person name="Havlak P."/>
            <person name="Hellsten U."/>
            <person name="Kuo D.H."/>
            <person name="Larsson T."/>
            <person name="Lv J."/>
            <person name="Arendt D."/>
            <person name="Savage R."/>
            <person name="Osoegawa K."/>
            <person name="de Jong P."/>
            <person name="Grimwood J."/>
            <person name="Chapman J.A."/>
            <person name="Shapiro H."/>
            <person name="Aerts A."/>
            <person name="Otillar R.P."/>
            <person name="Terry A.Y."/>
            <person name="Boore J.L."/>
            <person name="Grigoriev I.V."/>
            <person name="Lindberg D.R."/>
            <person name="Seaver E.C."/>
            <person name="Weisblat D.A."/>
            <person name="Putnam N.H."/>
            <person name="Rokhsar D.S."/>
        </authorList>
    </citation>
    <scope>NUCLEOTIDE SEQUENCE [LARGE SCALE GENOMIC DNA]</scope>
</reference>
<dbReference type="Pfam" id="PF23086">
    <property type="entry name" value="Tudor_Coilin"/>
    <property type="match status" value="1"/>
</dbReference>
<feature type="domain" description="Coilin tudor" evidence="2">
    <location>
        <begin position="424"/>
        <end position="518"/>
    </location>
</feature>
<organism evidence="3 4">
    <name type="scientific">Lottia gigantea</name>
    <name type="common">Giant owl limpet</name>
    <dbReference type="NCBI Taxonomy" id="225164"/>
    <lineage>
        <taxon>Eukaryota</taxon>
        <taxon>Metazoa</taxon>
        <taxon>Spiralia</taxon>
        <taxon>Lophotrochozoa</taxon>
        <taxon>Mollusca</taxon>
        <taxon>Gastropoda</taxon>
        <taxon>Patellogastropoda</taxon>
        <taxon>Lottioidea</taxon>
        <taxon>Lottiidae</taxon>
        <taxon>Lottia</taxon>
    </lineage>
</organism>
<feature type="region of interest" description="Disordered" evidence="1">
    <location>
        <begin position="374"/>
        <end position="393"/>
    </location>
</feature>
<evidence type="ECO:0000313" key="3">
    <source>
        <dbReference type="EMBL" id="ESP01455.1"/>
    </source>
</evidence>
<dbReference type="GO" id="GO:0000387">
    <property type="term" value="P:spliceosomal snRNP assembly"/>
    <property type="evidence" value="ECO:0007669"/>
    <property type="project" value="TreeGrafter"/>
</dbReference>
<dbReference type="KEGG" id="lgi:LOTGIDRAFT_157640"/>
<dbReference type="GO" id="GO:0030620">
    <property type="term" value="F:U2 snRNA binding"/>
    <property type="evidence" value="ECO:0007669"/>
    <property type="project" value="TreeGrafter"/>
</dbReference>
<dbReference type="AlphaFoldDB" id="V4CH73"/>
<feature type="region of interest" description="Disordered" evidence="1">
    <location>
        <begin position="332"/>
        <end position="352"/>
    </location>
</feature>
<dbReference type="GeneID" id="20237449"/>
<dbReference type="RefSeq" id="XP_009048089.1">
    <property type="nucleotide sequence ID" value="XM_009049841.1"/>
</dbReference>
<keyword evidence="4" id="KW-1185">Reference proteome</keyword>
<evidence type="ECO:0000259" key="2">
    <source>
        <dbReference type="Pfam" id="PF23086"/>
    </source>
</evidence>
<accession>V4CH73</accession>
<feature type="compositionally biased region" description="Polar residues" evidence="1">
    <location>
        <begin position="338"/>
        <end position="350"/>
    </location>
</feature>
<evidence type="ECO:0000313" key="4">
    <source>
        <dbReference type="Proteomes" id="UP000030746"/>
    </source>
</evidence>
<sequence>MAAILLLSGTIKNNQIYSMFNNLQCQLMTLQSTMVSLQMNQNILQSTVEAISKSVNHINSKVDDIHSCYGYNSVDGTVSTTTVIESVESKELDSGDSCLSKKKKKKKKSKAESTEESECSELKKRCRSKSINVSNCLSELKLDKNVNSAFEICELQSEPTENMVMEVTADKSSKKEKKSIKDDKLKTINIDESESKINDSDVLFLSEIVESKPEEKLSRNRKRKRNRKKKSAEVTVLKSPSPHPLPKVVTLNLPNYQQPNNTKITFCSDSDSDSENMIKSNIKDNSQNSLSFTKAATSTQKVNAYQEMVPCKLSVYNIKSCQNKVLIAQDKENRPNKPLTSHVVSTQSGTKPRKNSLVIADVLNQIRCEADSNDLNNEVDEKDNSPVDSQDVKKNSKKFIKKTPSVKNLSKVEVETFIAIPVKDYNIYPILSGPPRKGDQIAYKILELSEDYNPVISAYKEAEVLSYESDSNILYIKLSEPLRVKEELGKFDMPVDKADENLDQIEVNWKEMIEPRLLPLNS</sequence>
<dbReference type="STRING" id="225164.V4CH73"/>
<dbReference type="Proteomes" id="UP000030746">
    <property type="component" value="Unassembled WGS sequence"/>
</dbReference>
<proteinExistence type="predicted"/>
<dbReference type="InterPro" id="IPR024822">
    <property type="entry name" value="Coilin"/>
</dbReference>
<dbReference type="HOGENOM" id="CLU_522054_0_0_1"/>
<feature type="compositionally biased region" description="Basic and acidic residues" evidence="1">
    <location>
        <begin position="382"/>
        <end position="393"/>
    </location>
</feature>
<gene>
    <name evidence="3" type="ORF">LOTGIDRAFT_157640</name>
</gene>
<name>V4CH73_LOTGI</name>
<dbReference type="EMBL" id="KB200521">
    <property type="protein sequence ID" value="ESP01455.1"/>
    <property type="molecule type" value="Genomic_DNA"/>
</dbReference>
<dbReference type="CTD" id="20237449"/>